<evidence type="ECO:0000256" key="1">
    <source>
        <dbReference type="ARBA" id="ARBA00004442"/>
    </source>
</evidence>
<keyword evidence="6" id="KW-0812">Transmembrane</keyword>
<dbReference type="InterPro" id="IPR049371">
    <property type="entry name" value="GspD-like_N0"/>
</dbReference>
<keyword evidence="4 14" id="KW-0813">Transport</keyword>
<keyword evidence="11" id="KW-0178">Competence</keyword>
<dbReference type="InterPro" id="IPR004845">
    <property type="entry name" value="T2SS_GspD_CS"/>
</dbReference>
<dbReference type="Proteomes" id="UP000070578">
    <property type="component" value="Unassembled WGS sequence"/>
</dbReference>
<sequence length="814" mass="85288">MIKIKMTMKKIPGRKQETLMWLRSGALMVLLCAVQAVAAVEPVQPVQEQGLNTAGASGINEVIEPGKKPFSQDAATTKKTKSENKDTASNTGTLNFVDADIESVIAAVGDYTNTTFIIDPRVKGTLTLVSEKPLTKTQAFQLLSSVLRLRGYTVVTGNGYSKVVPEADAKLQATPIQSGAIHGDQIATQVFHLHYETAANLLAVLRPLISPNNTISADPGNNTLVITDYADNLLRLAKIISTMDRAVGNDLDIVPIRYAVASDIAAIVNRLLAPGGTATGGTALGTAAPSSTAAALAPGDPGSVTVLAYPRTNSVLIRAASEARANLARVLIQKLDQPTAVPGNVHVVYLRNAEAIELAQTLRAVVTSDSTALLPIPSPRFSTPNSSSFGSTSAPPTATPTATPTAMPTAGQSPLTAGPGANPLLSQSGGGGPGAPSGGFIQADPSTNTLIITADESVYRDLRIVIDQLDARRAQVYIEAMIVEVDANNSAELGAQWAGLAKSANGAEVGAVTAFTPQGGGNNLLTQAGAKAANTLVPPGNGLTLGILNQAGLGTLVHLLATDTKANILSMPNILTLDNEEAKIIVGENVPFITGQYTTPGTVGISPFQTVDRQDIGLTLRVKPQISQGGTVKLAIYQETSAIIDATNPAGLITSKRSLDTNVLVDDGQVIVLGGLIDDNVQDSVEKVPVLGDIPFIGNLFKYKTRSRIKTNLMVFLRPTIIRNDDQSVDLAGDRYDFIRSEEAKGLPEQSNFLPNLDKPQLPPLENGSINADKMFDRSNGGSLFKRIVPPEKLLAMPPSSPVAQPPAAVTPQQ</sequence>
<feature type="region of interest" description="Disordered" evidence="15">
    <location>
        <begin position="377"/>
        <end position="442"/>
    </location>
</feature>
<evidence type="ECO:0000256" key="12">
    <source>
        <dbReference type="ARBA" id="ARBA00024678"/>
    </source>
</evidence>
<evidence type="ECO:0000256" key="14">
    <source>
        <dbReference type="RuleBase" id="RU004004"/>
    </source>
</evidence>
<feature type="compositionally biased region" description="Gly residues" evidence="15">
    <location>
        <begin position="428"/>
        <end position="437"/>
    </location>
</feature>
<dbReference type="InterPro" id="IPR050810">
    <property type="entry name" value="Bact_Secretion_Sys_Channel"/>
</dbReference>
<evidence type="ECO:0000259" key="19">
    <source>
        <dbReference type="Pfam" id="PF21305"/>
    </source>
</evidence>
<gene>
    <name evidence="20" type="ORF">AWT59_1043</name>
</gene>
<keyword evidence="8" id="KW-0653">Protein transport</keyword>
<evidence type="ECO:0000256" key="4">
    <source>
        <dbReference type="ARBA" id="ARBA00022448"/>
    </source>
</evidence>
<keyword evidence="10" id="KW-0998">Cell outer membrane</keyword>
<feature type="domain" description="NolW-like" evidence="18">
    <location>
        <begin position="188"/>
        <end position="246"/>
    </location>
</feature>
<proteinExistence type="inferred from homology"/>
<dbReference type="EMBL" id="LSLI01000018">
    <property type="protein sequence ID" value="KXS32801.1"/>
    <property type="molecule type" value="Genomic_DNA"/>
</dbReference>
<evidence type="ECO:0000256" key="3">
    <source>
        <dbReference type="ARBA" id="ARBA00014124"/>
    </source>
</evidence>
<feature type="domain" description="Type II/III secretion system secretin-like" evidence="17">
    <location>
        <begin position="560"/>
        <end position="723"/>
    </location>
</feature>
<feature type="signal peptide" evidence="16">
    <location>
        <begin position="1"/>
        <end position="38"/>
    </location>
</feature>
<comment type="caution">
    <text evidence="20">The sequence shown here is derived from an EMBL/GenBank/DDBJ whole genome shotgun (WGS) entry which is preliminary data.</text>
</comment>
<keyword evidence="5" id="KW-1134">Transmembrane beta strand</keyword>
<feature type="domain" description="NolW-like" evidence="18">
    <location>
        <begin position="345"/>
        <end position="475"/>
    </location>
</feature>
<dbReference type="AlphaFoldDB" id="A0A139BV22"/>
<feature type="domain" description="NolW-like" evidence="18">
    <location>
        <begin position="253"/>
        <end position="339"/>
    </location>
</feature>
<dbReference type="GO" id="GO:0015627">
    <property type="term" value="C:type II protein secretion system complex"/>
    <property type="evidence" value="ECO:0007669"/>
    <property type="project" value="InterPro"/>
</dbReference>
<evidence type="ECO:0000256" key="15">
    <source>
        <dbReference type="SAM" id="MobiDB-lite"/>
    </source>
</evidence>
<dbReference type="GO" id="GO:0030420">
    <property type="term" value="P:establishment of competence for transformation"/>
    <property type="evidence" value="ECO:0007669"/>
    <property type="project" value="UniProtKB-KW"/>
</dbReference>
<feature type="chain" id="PRO_5007483964" description="Type IV pilus biogenesis and competence protein PilQ" evidence="16">
    <location>
        <begin position="39"/>
        <end position="814"/>
    </location>
</feature>
<dbReference type="Gene3D" id="3.30.1370.120">
    <property type="match status" value="3"/>
</dbReference>
<dbReference type="PANTHER" id="PTHR30332:SF24">
    <property type="entry name" value="SECRETIN GSPD-RELATED"/>
    <property type="match status" value="1"/>
</dbReference>
<comment type="subunit">
    <text evidence="13">Homododecamer. Tetramer of trimer.</text>
</comment>
<comment type="subcellular location">
    <subcellularLocation>
        <location evidence="1 14">Cell outer membrane</location>
    </subcellularLocation>
</comment>
<comment type="function">
    <text evidence="12">Required for type IV pilus biogenesis and competence. Could function as a pore for exit of the pilus but also as a channel for entry of heme and antimicrobial agents and uptake of transforming DNA.</text>
</comment>
<name>A0A139BV22_9PROT</name>
<evidence type="ECO:0000256" key="9">
    <source>
        <dbReference type="ARBA" id="ARBA00023136"/>
    </source>
</evidence>
<evidence type="ECO:0000256" key="13">
    <source>
        <dbReference type="ARBA" id="ARBA00025897"/>
    </source>
</evidence>
<dbReference type="Pfam" id="PF00263">
    <property type="entry name" value="Secretin"/>
    <property type="match status" value="1"/>
</dbReference>
<comment type="similarity">
    <text evidence="2">Belongs to the bacterial secretin family. GSP D subfamily.</text>
</comment>
<evidence type="ECO:0000256" key="16">
    <source>
        <dbReference type="SAM" id="SignalP"/>
    </source>
</evidence>
<evidence type="ECO:0000259" key="17">
    <source>
        <dbReference type="Pfam" id="PF00263"/>
    </source>
</evidence>
<evidence type="ECO:0000256" key="10">
    <source>
        <dbReference type="ARBA" id="ARBA00023237"/>
    </source>
</evidence>
<feature type="domain" description="GspD-like N0" evidence="19">
    <location>
        <begin position="94"/>
        <end position="163"/>
    </location>
</feature>
<feature type="region of interest" description="Disordered" evidence="15">
    <location>
        <begin position="795"/>
        <end position="814"/>
    </location>
</feature>
<dbReference type="NCBIfam" id="TIGR02517">
    <property type="entry name" value="type_II_gspD"/>
    <property type="match status" value="1"/>
</dbReference>
<dbReference type="PATRIC" id="fig|1796491.3.peg.1144"/>
<dbReference type="InterPro" id="IPR038591">
    <property type="entry name" value="NolW-like_sf"/>
</dbReference>
<evidence type="ECO:0000313" key="20">
    <source>
        <dbReference type="EMBL" id="KXS32801.1"/>
    </source>
</evidence>
<dbReference type="InterPro" id="IPR004846">
    <property type="entry name" value="T2SS/T3SS_dom"/>
</dbReference>
<evidence type="ECO:0000313" key="21">
    <source>
        <dbReference type="Proteomes" id="UP000070578"/>
    </source>
</evidence>
<evidence type="ECO:0000259" key="18">
    <source>
        <dbReference type="Pfam" id="PF03958"/>
    </source>
</evidence>
<feature type="compositionally biased region" description="Low complexity" evidence="15">
    <location>
        <begin position="382"/>
        <end position="410"/>
    </location>
</feature>
<dbReference type="GO" id="GO:0015628">
    <property type="term" value="P:protein secretion by the type II secretion system"/>
    <property type="evidence" value="ECO:0007669"/>
    <property type="project" value="InterPro"/>
</dbReference>
<dbReference type="InterPro" id="IPR001775">
    <property type="entry name" value="GspD/PilQ"/>
</dbReference>
<reference evidence="20 21" key="2">
    <citation type="submission" date="2016-03" db="EMBL/GenBank/DDBJ databases">
        <title>New uncultured bacterium of the family Gallionellaceae from acid mine drainage: description and reconstruction of genome based on metagenomic analysis of microbial community.</title>
        <authorList>
            <person name="Kadnikov V."/>
            <person name="Ivasenko D."/>
            <person name="Beletsky A."/>
            <person name="Mardanov A."/>
            <person name="Danilova E."/>
            <person name="Pimenov N."/>
            <person name="Karnachuk O."/>
            <person name="Ravin N."/>
        </authorList>
    </citation>
    <scope>NUCLEOTIDE SEQUENCE [LARGE SCALE GENOMIC DNA]</scope>
    <source>
        <strain evidence="20">ShG14-8</strain>
    </source>
</reference>
<protein>
    <recommendedName>
        <fullName evidence="3">Type IV pilus biogenesis and competence protein PilQ</fullName>
    </recommendedName>
</protein>
<evidence type="ECO:0000256" key="2">
    <source>
        <dbReference type="ARBA" id="ARBA00006980"/>
    </source>
</evidence>
<dbReference type="Pfam" id="PF03958">
    <property type="entry name" value="Secretin_N"/>
    <property type="match status" value="3"/>
</dbReference>
<dbReference type="InterPro" id="IPR013356">
    <property type="entry name" value="T2SS_GspD"/>
</dbReference>
<reference evidence="20 21" key="1">
    <citation type="submission" date="2016-02" db="EMBL/GenBank/DDBJ databases">
        <authorList>
            <person name="Wen L."/>
            <person name="He K."/>
            <person name="Yang H."/>
        </authorList>
    </citation>
    <scope>NUCLEOTIDE SEQUENCE [LARGE SCALE GENOMIC DNA]</scope>
    <source>
        <strain evidence="20">ShG14-8</strain>
    </source>
</reference>
<dbReference type="PANTHER" id="PTHR30332">
    <property type="entry name" value="PROBABLE GENERAL SECRETION PATHWAY PROTEIN D"/>
    <property type="match status" value="1"/>
</dbReference>
<dbReference type="PRINTS" id="PR00811">
    <property type="entry name" value="BCTERIALGSPD"/>
</dbReference>
<dbReference type="InterPro" id="IPR005644">
    <property type="entry name" value="NolW-like"/>
</dbReference>
<evidence type="ECO:0000256" key="6">
    <source>
        <dbReference type="ARBA" id="ARBA00022692"/>
    </source>
</evidence>
<keyword evidence="9" id="KW-0472">Membrane</keyword>
<dbReference type="PRINTS" id="PR01032">
    <property type="entry name" value="PHAGEIV"/>
</dbReference>
<dbReference type="Pfam" id="PF21305">
    <property type="entry name" value="type_II_gspD_N0"/>
    <property type="match status" value="1"/>
</dbReference>
<dbReference type="PROSITE" id="PS00875">
    <property type="entry name" value="T2SP_D"/>
    <property type="match status" value="1"/>
</dbReference>
<evidence type="ECO:0000256" key="5">
    <source>
        <dbReference type="ARBA" id="ARBA00022452"/>
    </source>
</evidence>
<evidence type="ECO:0000256" key="8">
    <source>
        <dbReference type="ARBA" id="ARBA00022927"/>
    </source>
</evidence>
<keyword evidence="7 16" id="KW-0732">Signal</keyword>
<organism evidence="20 21">
    <name type="scientific">Candidatus Gallionella acididurans</name>
    <dbReference type="NCBI Taxonomy" id="1796491"/>
    <lineage>
        <taxon>Bacteria</taxon>
        <taxon>Pseudomonadati</taxon>
        <taxon>Pseudomonadota</taxon>
        <taxon>Betaproteobacteria</taxon>
        <taxon>Nitrosomonadales</taxon>
        <taxon>Gallionellaceae</taxon>
        <taxon>Gallionella</taxon>
    </lineage>
</organism>
<feature type="region of interest" description="Disordered" evidence="15">
    <location>
        <begin position="66"/>
        <end position="89"/>
    </location>
</feature>
<evidence type="ECO:0000256" key="11">
    <source>
        <dbReference type="ARBA" id="ARBA00023287"/>
    </source>
</evidence>
<accession>A0A139BV22</accession>
<dbReference type="GO" id="GO:0009279">
    <property type="term" value="C:cell outer membrane"/>
    <property type="evidence" value="ECO:0007669"/>
    <property type="project" value="UniProtKB-SubCell"/>
</dbReference>
<evidence type="ECO:0000256" key="7">
    <source>
        <dbReference type="ARBA" id="ARBA00022729"/>
    </source>
</evidence>